<comment type="caution">
    <text evidence="1">The sequence shown here is derived from an EMBL/GenBank/DDBJ whole genome shotgun (WGS) entry which is preliminary data.</text>
</comment>
<evidence type="ECO:0000313" key="2">
    <source>
        <dbReference type="Proteomes" id="UP001434883"/>
    </source>
</evidence>
<gene>
    <name evidence="1" type="ORF">XENOCAPTIV_003609</name>
</gene>
<organism evidence="1 2">
    <name type="scientific">Xenoophorus captivus</name>
    <dbReference type="NCBI Taxonomy" id="1517983"/>
    <lineage>
        <taxon>Eukaryota</taxon>
        <taxon>Metazoa</taxon>
        <taxon>Chordata</taxon>
        <taxon>Craniata</taxon>
        <taxon>Vertebrata</taxon>
        <taxon>Euteleostomi</taxon>
        <taxon>Actinopterygii</taxon>
        <taxon>Neopterygii</taxon>
        <taxon>Teleostei</taxon>
        <taxon>Neoteleostei</taxon>
        <taxon>Acanthomorphata</taxon>
        <taxon>Ovalentaria</taxon>
        <taxon>Atherinomorphae</taxon>
        <taxon>Cyprinodontiformes</taxon>
        <taxon>Goodeidae</taxon>
        <taxon>Xenoophorus</taxon>
    </lineage>
</organism>
<evidence type="ECO:0000313" key="1">
    <source>
        <dbReference type="EMBL" id="MEQ2209763.1"/>
    </source>
</evidence>
<name>A0ABV0RNL6_9TELE</name>
<dbReference type="Proteomes" id="UP001434883">
    <property type="component" value="Unassembled WGS sequence"/>
</dbReference>
<keyword evidence="2" id="KW-1185">Reference proteome</keyword>
<dbReference type="EMBL" id="JAHRIN010051785">
    <property type="protein sequence ID" value="MEQ2209763.1"/>
    <property type="molecule type" value="Genomic_DNA"/>
</dbReference>
<proteinExistence type="predicted"/>
<reference evidence="1 2" key="1">
    <citation type="submission" date="2021-06" db="EMBL/GenBank/DDBJ databases">
        <authorList>
            <person name="Palmer J.M."/>
        </authorList>
    </citation>
    <scope>NUCLEOTIDE SEQUENCE [LARGE SCALE GENOMIC DNA]</scope>
    <source>
        <strain evidence="1 2">XC_2019</strain>
        <tissue evidence="1">Muscle</tissue>
    </source>
</reference>
<sequence>MLPFVTLLPVHLHSTLRDNRGYFYSIQESHVAARSTCINLTAEILMPQANDEELHAFCNDSNVADKVAHLHSNKFFFFVAFFPIRPQFSLKQEMRAISLKINDLKKFKLI</sequence>
<accession>A0ABV0RNL6</accession>
<protein>
    <submittedName>
        <fullName evidence="1">Uncharacterized protein</fullName>
    </submittedName>
</protein>